<keyword evidence="4" id="KW-0472">Membrane</keyword>
<reference evidence="5 6" key="1">
    <citation type="submission" date="2020-08" db="EMBL/GenBank/DDBJ databases">
        <title>Sequencing the genomes of 1000 actinobacteria strains.</title>
        <authorList>
            <person name="Klenk H.-P."/>
        </authorList>
    </citation>
    <scope>NUCLEOTIDE SEQUENCE [LARGE SCALE GENOMIC DNA]</scope>
    <source>
        <strain evidence="5 6">DSM 45272</strain>
    </source>
</reference>
<evidence type="ECO:0000256" key="4">
    <source>
        <dbReference type="ARBA" id="ARBA00023136"/>
    </source>
</evidence>
<organism evidence="5 6">
    <name type="scientific">Amycolatopsis umgeniensis</name>
    <dbReference type="NCBI Taxonomy" id="336628"/>
    <lineage>
        <taxon>Bacteria</taxon>
        <taxon>Bacillati</taxon>
        <taxon>Actinomycetota</taxon>
        <taxon>Actinomycetes</taxon>
        <taxon>Pseudonocardiales</taxon>
        <taxon>Pseudonocardiaceae</taxon>
        <taxon>Amycolatopsis</taxon>
    </lineage>
</organism>
<dbReference type="EMBL" id="JACHMX010000001">
    <property type="protein sequence ID" value="MBB5850580.1"/>
    <property type="molecule type" value="Genomic_DNA"/>
</dbReference>
<dbReference type="GO" id="GO:0012505">
    <property type="term" value="C:endomembrane system"/>
    <property type="evidence" value="ECO:0007669"/>
    <property type="project" value="UniProtKB-ARBA"/>
</dbReference>
<evidence type="ECO:0008006" key="7">
    <source>
        <dbReference type="Google" id="ProtNLM"/>
    </source>
</evidence>
<comment type="subcellular location">
    <subcellularLocation>
        <location evidence="1">Golgi apparatus membrane</location>
        <topology evidence="1">Peripheral membrane protein</topology>
        <orientation evidence="1">Cytoplasmic side</orientation>
    </subcellularLocation>
</comment>
<evidence type="ECO:0000256" key="1">
    <source>
        <dbReference type="ARBA" id="ARBA00004255"/>
    </source>
</evidence>
<sequence>MSQSLPQRMYLLGYDSEKSRLDPASVLVRGTLLRAAAVAELIIDGLLTDRDGKAERTAAAELTSRDPFLAGVLEDAPREKPRRWFTVVDREWHKAEDTVRDQLAASGVIFVEKRRAMGIFTVRDITLLDQQRTRELRERVRNVVLSGQDPATVAIEDAVLAMLSAEGDVYTVFAPKEKRAHKSAVKALAAHVDTVLPELRKAAQYSIAARRAAVNG</sequence>
<dbReference type="RefSeq" id="WP_184891821.1">
    <property type="nucleotide sequence ID" value="NZ_JACHMX010000001.1"/>
</dbReference>
<dbReference type="Pfam" id="PF05719">
    <property type="entry name" value="GPP34"/>
    <property type="match status" value="1"/>
</dbReference>
<keyword evidence="3" id="KW-0446">Lipid-binding</keyword>
<dbReference type="GO" id="GO:0070273">
    <property type="term" value="F:phosphatidylinositol-4-phosphate binding"/>
    <property type="evidence" value="ECO:0007669"/>
    <property type="project" value="InterPro"/>
</dbReference>
<dbReference type="InterPro" id="IPR008628">
    <property type="entry name" value="GPP34-like"/>
</dbReference>
<evidence type="ECO:0000313" key="5">
    <source>
        <dbReference type="EMBL" id="MBB5850580.1"/>
    </source>
</evidence>
<gene>
    <name evidence="5" type="ORF">HDA45_000667</name>
</gene>
<name>A0A841AVP1_9PSEU</name>
<dbReference type="Gene3D" id="1.10.3630.10">
    <property type="entry name" value="yeast vps74-n-term truncation variant domain like"/>
    <property type="match status" value="1"/>
</dbReference>
<dbReference type="GO" id="GO:0005737">
    <property type="term" value="C:cytoplasm"/>
    <property type="evidence" value="ECO:0007669"/>
    <property type="project" value="UniProtKB-ARBA"/>
</dbReference>
<evidence type="ECO:0000256" key="2">
    <source>
        <dbReference type="ARBA" id="ARBA00023034"/>
    </source>
</evidence>
<comment type="caution">
    <text evidence="5">The sequence shown here is derived from an EMBL/GenBank/DDBJ whole genome shotgun (WGS) entry which is preliminary data.</text>
</comment>
<keyword evidence="2" id="KW-0333">Golgi apparatus</keyword>
<accession>A0A841AVP1</accession>
<dbReference type="AlphaFoldDB" id="A0A841AVP1"/>
<dbReference type="Proteomes" id="UP000580861">
    <property type="component" value="Unassembled WGS sequence"/>
</dbReference>
<evidence type="ECO:0000256" key="3">
    <source>
        <dbReference type="ARBA" id="ARBA00023121"/>
    </source>
</evidence>
<dbReference type="InterPro" id="IPR038261">
    <property type="entry name" value="GPP34-like_sf"/>
</dbReference>
<proteinExistence type="predicted"/>
<evidence type="ECO:0000313" key="6">
    <source>
        <dbReference type="Proteomes" id="UP000580861"/>
    </source>
</evidence>
<protein>
    <recommendedName>
        <fullName evidence="7">Golgi phosphoprotein 3 (GPP34)</fullName>
    </recommendedName>
</protein>
<keyword evidence="6" id="KW-1185">Reference proteome</keyword>